<accession>A0AAV4XY91</accession>
<protein>
    <submittedName>
        <fullName evidence="1">Uncharacterized protein</fullName>
    </submittedName>
</protein>
<gene>
    <name evidence="1" type="ORF">CEXT_123131</name>
</gene>
<proteinExistence type="predicted"/>
<comment type="caution">
    <text evidence="1">The sequence shown here is derived from an EMBL/GenBank/DDBJ whole genome shotgun (WGS) entry which is preliminary data.</text>
</comment>
<sequence length="86" mass="9562">MPPQTILPLLPIPFNFLPPCILDSIKALMHLQAVSLLKLLPVSGTRSTQWDFETSPSMAVSLIFKWEASQIMRLLFPNEVGGTPVM</sequence>
<dbReference type="AlphaFoldDB" id="A0AAV4XY91"/>
<dbReference type="Proteomes" id="UP001054945">
    <property type="component" value="Unassembled WGS sequence"/>
</dbReference>
<keyword evidence="2" id="KW-1185">Reference proteome</keyword>
<evidence type="ECO:0000313" key="2">
    <source>
        <dbReference type="Proteomes" id="UP001054945"/>
    </source>
</evidence>
<reference evidence="1 2" key="1">
    <citation type="submission" date="2021-06" db="EMBL/GenBank/DDBJ databases">
        <title>Caerostris extrusa draft genome.</title>
        <authorList>
            <person name="Kono N."/>
            <person name="Arakawa K."/>
        </authorList>
    </citation>
    <scope>NUCLEOTIDE SEQUENCE [LARGE SCALE GENOMIC DNA]</scope>
</reference>
<dbReference type="EMBL" id="BPLR01000966">
    <property type="protein sequence ID" value="GIY98778.1"/>
    <property type="molecule type" value="Genomic_DNA"/>
</dbReference>
<organism evidence="1 2">
    <name type="scientific">Caerostris extrusa</name>
    <name type="common">Bark spider</name>
    <name type="synonym">Caerostris bankana</name>
    <dbReference type="NCBI Taxonomy" id="172846"/>
    <lineage>
        <taxon>Eukaryota</taxon>
        <taxon>Metazoa</taxon>
        <taxon>Ecdysozoa</taxon>
        <taxon>Arthropoda</taxon>
        <taxon>Chelicerata</taxon>
        <taxon>Arachnida</taxon>
        <taxon>Araneae</taxon>
        <taxon>Araneomorphae</taxon>
        <taxon>Entelegynae</taxon>
        <taxon>Araneoidea</taxon>
        <taxon>Araneidae</taxon>
        <taxon>Caerostris</taxon>
    </lineage>
</organism>
<evidence type="ECO:0000313" key="1">
    <source>
        <dbReference type="EMBL" id="GIY98778.1"/>
    </source>
</evidence>
<name>A0AAV4XY91_CAEEX</name>